<comment type="subcellular location">
    <subcellularLocation>
        <location evidence="1">Cell membrane</location>
        <topology evidence="1">Multi-pass membrane protein</topology>
    </subcellularLocation>
</comment>
<dbReference type="InterPro" id="IPR050601">
    <property type="entry name" value="CPA3_antiporter_subunitC"/>
</dbReference>
<dbReference type="PANTHER" id="PTHR34583:SF2">
    <property type="entry name" value="ANTIPORTER SUBUNIT MNHC2-RELATED"/>
    <property type="match status" value="1"/>
</dbReference>
<feature type="transmembrane region" description="Helical" evidence="6">
    <location>
        <begin position="6"/>
        <end position="25"/>
    </location>
</feature>
<evidence type="ECO:0000256" key="4">
    <source>
        <dbReference type="ARBA" id="ARBA00022989"/>
    </source>
</evidence>
<dbReference type="InterPro" id="IPR039428">
    <property type="entry name" value="NUOK/Mnh_C1-like"/>
</dbReference>
<keyword evidence="4 6" id="KW-1133">Transmembrane helix</keyword>
<dbReference type="Pfam" id="PF00420">
    <property type="entry name" value="Oxidored_q2"/>
    <property type="match status" value="1"/>
</dbReference>
<keyword evidence="3 6" id="KW-0812">Transmembrane</keyword>
<dbReference type="EMBL" id="RXGA01000003">
    <property type="protein sequence ID" value="RWX73335.1"/>
    <property type="molecule type" value="Genomic_DNA"/>
</dbReference>
<dbReference type="PANTHER" id="PTHR34583">
    <property type="entry name" value="ANTIPORTER SUBUNIT MNHC2-RELATED"/>
    <property type="match status" value="1"/>
</dbReference>
<evidence type="ECO:0000256" key="2">
    <source>
        <dbReference type="ARBA" id="ARBA00022475"/>
    </source>
</evidence>
<organism evidence="7 8">
    <name type="scientific">Methanosuratincola subterraneus</name>
    <dbReference type="NCBI Taxonomy" id="2593994"/>
    <lineage>
        <taxon>Archaea</taxon>
        <taxon>Thermoproteota</taxon>
        <taxon>Methanosuratincolia</taxon>
        <taxon>Candidatus Methanomethylicales</taxon>
        <taxon>Candidatus Methanomethylicaceae</taxon>
        <taxon>Candidatus Methanosuratincola (ex Vanwonterghem et al. 2016)</taxon>
    </lineage>
</organism>
<feature type="transmembrane region" description="Helical" evidence="6">
    <location>
        <begin position="37"/>
        <end position="63"/>
    </location>
</feature>
<evidence type="ECO:0000256" key="5">
    <source>
        <dbReference type="ARBA" id="ARBA00023136"/>
    </source>
</evidence>
<evidence type="ECO:0000256" key="6">
    <source>
        <dbReference type="SAM" id="Phobius"/>
    </source>
</evidence>
<gene>
    <name evidence="7" type="ORF">Metus_1309</name>
</gene>
<evidence type="ECO:0000313" key="8">
    <source>
        <dbReference type="Proteomes" id="UP000288215"/>
    </source>
</evidence>
<sequence>MFSTVGQLPYVLVAIMASICIYAALFKSNLFKKMLAIFLMTDAVNLLFIIQGYRLGNAIPPIIPPGMDPSEFASIAVDPLAHYFVVTAVVIGLAEVATLTALIIYTYKHYGTIETKKIKELRG</sequence>
<evidence type="ECO:0000256" key="3">
    <source>
        <dbReference type="ARBA" id="ARBA00022692"/>
    </source>
</evidence>
<keyword evidence="5 6" id="KW-0472">Membrane</keyword>
<dbReference type="Gene3D" id="1.10.287.3510">
    <property type="match status" value="1"/>
</dbReference>
<dbReference type="GO" id="GO:0005886">
    <property type="term" value="C:plasma membrane"/>
    <property type="evidence" value="ECO:0007669"/>
    <property type="project" value="UniProtKB-SubCell"/>
</dbReference>
<evidence type="ECO:0000313" key="7">
    <source>
        <dbReference type="EMBL" id="RWX73335.1"/>
    </source>
</evidence>
<proteinExistence type="predicted"/>
<dbReference type="AlphaFoldDB" id="A0A3S3RBY9"/>
<dbReference type="Proteomes" id="UP000288215">
    <property type="component" value="Unassembled WGS sequence"/>
</dbReference>
<reference evidence="7 8" key="1">
    <citation type="submission" date="2018-12" db="EMBL/GenBank/DDBJ databases">
        <title>The complete genome of the methanogenic archaea of the candidate phylum Verstraetearchaeota, obtained from the metagenome of underground thermal water.</title>
        <authorList>
            <person name="Kadnikov V.V."/>
            <person name="Mardanov A.V."/>
            <person name="Beletsky A.V."/>
            <person name="Karnachuk O.V."/>
            <person name="Ravin N.V."/>
        </authorList>
    </citation>
    <scope>NUCLEOTIDE SEQUENCE [LARGE SCALE GENOMIC DNA]</scope>
    <source>
        <strain evidence="7">Ch88</strain>
    </source>
</reference>
<accession>A0A3S3RBY9</accession>
<evidence type="ECO:0000256" key="1">
    <source>
        <dbReference type="ARBA" id="ARBA00004651"/>
    </source>
</evidence>
<protein>
    <submittedName>
        <fullName evidence="7">Na+/H+ antiporter subunit C</fullName>
    </submittedName>
</protein>
<comment type="caution">
    <text evidence="7">The sequence shown here is derived from an EMBL/GenBank/DDBJ whole genome shotgun (WGS) entry which is preliminary data.</text>
</comment>
<keyword evidence="2" id="KW-1003">Cell membrane</keyword>
<feature type="transmembrane region" description="Helical" evidence="6">
    <location>
        <begin position="83"/>
        <end position="107"/>
    </location>
</feature>
<name>A0A3S3RBY9_METS7</name>